<gene>
    <name evidence="2" type="ORF">HNY73_006024</name>
</gene>
<evidence type="ECO:0000256" key="1">
    <source>
        <dbReference type="SAM" id="Coils"/>
    </source>
</evidence>
<comment type="caution">
    <text evidence="2">The sequence shown here is derived from an EMBL/GenBank/DDBJ whole genome shotgun (WGS) entry which is preliminary data.</text>
</comment>
<evidence type="ECO:0000313" key="2">
    <source>
        <dbReference type="EMBL" id="KAF8791097.1"/>
    </source>
</evidence>
<reference evidence="2" key="2">
    <citation type="submission" date="2020-06" db="EMBL/GenBank/DDBJ databases">
        <authorList>
            <person name="Sheffer M."/>
        </authorList>
    </citation>
    <scope>NUCLEOTIDE SEQUENCE</scope>
</reference>
<keyword evidence="3" id="KW-1185">Reference proteome</keyword>
<dbReference type="Pfam" id="PF14645">
    <property type="entry name" value="Chibby"/>
    <property type="match status" value="1"/>
</dbReference>
<protein>
    <submittedName>
        <fullName evidence="2">Protein chibby like protein</fullName>
    </submittedName>
</protein>
<evidence type="ECO:0000313" key="3">
    <source>
        <dbReference type="Proteomes" id="UP000807504"/>
    </source>
</evidence>
<dbReference type="AlphaFoldDB" id="A0A8T0FIK6"/>
<dbReference type="InterPro" id="IPR028118">
    <property type="entry name" value="Chibby_fam"/>
</dbReference>
<organism evidence="2 3">
    <name type="scientific">Argiope bruennichi</name>
    <name type="common">Wasp spider</name>
    <name type="synonym">Aranea bruennichi</name>
    <dbReference type="NCBI Taxonomy" id="94029"/>
    <lineage>
        <taxon>Eukaryota</taxon>
        <taxon>Metazoa</taxon>
        <taxon>Ecdysozoa</taxon>
        <taxon>Arthropoda</taxon>
        <taxon>Chelicerata</taxon>
        <taxon>Arachnida</taxon>
        <taxon>Araneae</taxon>
        <taxon>Araneomorphae</taxon>
        <taxon>Entelegynae</taxon>
        <taxon>Araneoidea</taxon>
        <taxon>Araneidae</taxon>
        <taxon>Argiope</taxon>
    </lineage>
</organism>
<feature type="coiled-coil region" evidence="1">
    <location>
        <begin position="35"/>
        <end position="62"/>
    </location>
</feature>
<accession>A0A8T0FIK6</accession>
<dbReference type="EMBL" id="JABXBU010000011">
    <property type="protein sequence ID" value="KAF8791097.1"/>
    <property type="molecule type" value="Genomic_DNA"/>
</dbReference>
<sequence length="83" mass="9688">MDNHSSYDSVKLKLNEKEFVFEDGKWNGEFSGDDIASLLKQNQDLIEENNFLKLKIEMLLNMVAEEFAKNQTRDASQHKIPRL</sequence>
<name>A0A8T0FIK6_ARGBR</name>
<proteinExistence type="predicted"/>
<keyword evidence="1" id="KW-0175">Coiled coil</keyword>
<dbReference type="Proteomes" id="UP000807504">
    <property type="component" value="Unassembled WGS sequence"/>
</dbReference>
<reference evidence="2" key="1">
    <citation type="journal article" date="2020" name="bioRxiv">
        <title>Chromosome-level reference genome of the European wasp spider Argiope bruennichi: a resource for studies on range expansion and evolutionary adaptation.</title>
        <authorList>
            <person name="Sheffer M.M."/>
            <person name="Hoppe A."/>
            <person name="Krehenwinkel H."/>
            <person name="Uhl G."/>
            <person name="Kuss A.W."/>
            <person name="Jensen L."/>
            <person name="Jensen C."/>
            <person name="Gillespie R.G."/>
            <person name="Hoff K.J."/>
            <person name="Prost S."/>
        </authorList>
    </citation>
    <scope>NUCLEOTIDE SEQUENCE</scope>
</reference>